<dbReference type="Pfam" id="PF07693">
    <property type="entry name" value="KAP_NTPase"/>
    <property type="match status" value="1"/>
</dbReference>
<keyword evidence="3" id="KW-1185">Reference proteome</keyword>
<dbReference type="InterPro" id="IPR027417">
    <property type="entry name" value="P-loop_NTPase"/>
</dbReference>
<dbReference type="Gene3D" id="3.40.50.300">
    <property type="entry name" value="P-loop containing nucleotide triphosphate hydrolases"/>
    <property type="match status" value="1"/>
</dbReference>
<sequence length="114" mass="13394">MKIKHHEIEISQENPFFNCQLGREPYARILTDIVKTYADGFVLGINNEWGTGKTTFVKMWQQYLKNEDFQTIYFNAWENDFDNNPLVALMSELKTLTNAKNEKALIQSLKKEPF</sequence>
<dbReference type="RefSeq" id="WP_162332933.1">
    <property type="nucleotide sequence ID" value="NZ_CP048113.1"/>
</dbReference>
<organism evidence="2 3">
    <name type="scientific">Chitinophaga agri</name>
    <dbReference type="NCBI Taxonomy" id="2703787"/>
    <lineage>
        <taxon>Bacteria</taxon>
        <taxon>Pseudomonadati</taxon>
        <taxon>Bacteroidota</taxon>
        <taxon>Chitinophagia</taxon>
        <taxon>Chitinophagales</taxon>
        <taxon>Chitinophagaceae</taxon>
        <taxon>Chitinophaga</taxon>
    </lineage>
</organism>
<evidence type="ECO:0000313" key="2">
    <source>
        <dbReference type="EMBL" id="QHS61261.1"/>
    </source>
</evidence>
<proteinExistence type="predicted"/>
<dbReference type="InterPro" id="IPR011646">
    <property type="entry name" value="KAP_P-loop"/>
</dbReference>
<dbReference type="Proteomes" id="UP000476411">
    <property type="component" value="Chromosome"/>
</dbReference>
<dbReference type="KEGG" id="chih:GWR21_17145"/>
<reference evidence="2 3" key="1">
    <citation type="submission" date="2020-01" db="EMBL/GenBank/DDBJ databases">
        <title>Complete genome sequence of Chitinophaga sp. H33E-04 isolated from quinoa roots.</title>
        <authorList>
            <person name="Weon H.-Y."/>
            <person name="Lee S.A."/>
        </authorList>
    </citation>
    <scope>NUCLEOTIDE SEQUENCE [LARGE SCALE GENOMIC DNA]</scope>
    <source>
        <strain evidence="2 3">H33E-04</strain>
    </source>
</reference>
<evidence type="ECO:0000259" key="1">
    <source>
        <dbReference type="Pfam" id="PF07693"/>
    </source>
</evidence>
<accession>A0A6B9ZIC8</accession>
<dbReference type="SUPFAM" id="SSF52540">
    <property type="entry name" value="P-loop containing nucleoside triphosphate hydrolases"/>
    <property type="match status" value="1"/>
</dbReference>
<gene>
    <name evidence="2" type="ORF">GWR21_17145</name>
</gene>
<feature type="domain" description="KAP NTPase" evidence="1">
    <location>
        <begin position="23"/>
        <end position="109"/>
    </location>
</feature>
<name>A0A6B9ZIC8_9BACT</name>
<dbReference type="AlphaFoldDB" id="A0A6B9ZIC8"/>
<protein>
    <recommendedName>
        <fullName evidence="1">KAP NTPase domain-containing protein</fullName>
    </recommendedName>
</protein>
<dbReference type="EMBL" id="CP048113">
    <property type="protein sequence ID" value="QHS61261.1"/>
    <property type="molecule type" value="Genomic_DNA"/>
</dbReference>
<evidence type="ECO:0000313" key="3">
    <source>
        <dbReference type="Proteomes" id="UP000476411"/>
    </source>
</evidence>